<evidence type="ECO:0000313" key="1">
    <source>
        <dbReference type="EMBL" id="MBA9027556.1"/>
    </source>
</evidence>
<proteinExistence type="predicted"/>
<comment type="caution">
    <text evidence="1">The sequence shown here is derived from an EMBL/GenBank/DDBJ whole genome shotgun (WGS) entry which is preliminary data.</text>
</comment>
<gene>
    <name evidence="1" type="ORF">HNP81_002846</name>
</gene>
<sequence>MNAHTFRQLLTARQRDLAENELDQRKKTTELNMLMRERIEIMDDIITLEERLHDENNDSNYEE</sequence>
<dbReference type="Proteomes" id="UP000626697">
    <property type="component" value="Unassembled WGS sequence"/>
</dbReference>
<keyword evidence="2" id="KW-1185">Reference proteome</keyword>
<dbReference type="EMBL" id="JACJHX010000008">
    <property type="protein sequence ID" value="MBA9027556.1"/>
    <property type="molecule type" value="Genomic_DNA"/>
</dbReference>
<evidence type="ECO:0000313" key="2">
    <source>
        <dbReference type="Proteomes" id="UP000626697"/>
    </source>
</evidence>
<organism evidence="1 2">
    <name type="scientific">Peribacillus huizhouensis</name>
    <dbReference type="NCBI Taxonomy" id="1501239"/>
    <lineage>
        <taxon>Bacteria</taxon>
        <taxon>Bacillati</taxon>
        <taxon>Bacillota</taxon>
        <taxon>Bacilli</taxon>
        <taxon>Bacillales</taxon>
        <taxon>Bacillaceae</taxon>
        <taxon>Peribacillus</taxon>
    </lineage>
</organism>
<reference evidence="1 2" key="1">
    <citation type="submission" date="2020-08" db="EMBL/GenBank/DDBJ databases">
        <title>Genomic Encyclopedia of Type Strains, Phase IV (KMG-IV): sequencing the most valuable type-strain genomes for metagenomic binning, comparative biology and taxonomic classification.</title>
        <authorList>
            <person name="Goeker M."/>
        </authorList>
    </citation>
    <scope>NUCLEOTIDE SEQUENCE [LARGE SCALE GENOMIC DNA]</scope>
    <source>
        <strain evidence="1 2">DSM 105481</strain>
    </source>
</reference>
<name>A0ABR6CRA2_9BACI</name>
<protein>
    <submittedName>
        <fullName evidence="1">Uncharacterized protein</fullName>
    </submittedName>
</protein>
<dbReference type="RefSeq" id="WP_182503000.1">
    <property type="nucleotide sequence ID" value="NZ_JACJHX010000008.1"/>
</dbReference>
<accession>A0ABR6CRA2</accession>